<reference evidence="3" key="1">
    <citation type="submission" date="2015-11" db="EMBL/GenBank/DDBJ databases">
        <authorList>
            <person name="Blom J."/>
        </authorList>
    </citation>
    <scope>NUCLEOTIDE SEQUENCE [LARGE SCALE GENOMIC DNA]</scope>
    <source>
        <plasmid evidence="3">pEM02</plasmid>
    </source>
</reference>
<dbReference type="NCBIfam" id="NF040582">
    <property type="entry name" value="STY4528_fam"/>
    <property type="match status" value="1"/>
</dbReference>
<protein>
    <submittedName>
        <fullName evidence="2">Uncharacterized protein</fullName>
    </submittedName>
</protein>
<dbReference type="PATRIC" id="fig|1619313.3.peg.4339"/>
<feature type="region of interest" description="Disordered" evidence="1">
    <location>
        <begin position="335"/>
        <end position="373"/>
    </location>
</feature>
<evidence type="ECO:0000313" key="3">
    <source>
        <dbReference type="Proteomes" id="UP000059419"/>
    </source>
</evidence>
<dbReference type="KEGG" id="ege:EM595_p1149"/>
<evidence type="ECO:0000256" key="1">
    <source>
        <dbReference type="SAM" id="MobiDB-lite"/>
    </source>
</evidence>
<name>A0A0U5LB44_9GAMM</name>
<geneLocation type="plasmid" evidence="3">
    <name>pEM02</name>
</geneLocation>
<dbReference type="RefSeq" id="WP_067437359.1">
    <property type="nucleotide sequence ID" value="NZ_JACSXD010000012.1"/>
</dbReference>
<dbReference type="AlphaFoldDB" id="A0A0U5LB44"/>
<proteinExistence type="predicted"/>
<sequence>MKLPDDSLISHAVKKMNDRLQARESGEQSNFARGGLLFMGNVHDALPRRLLLDTRLSPLDKMAWIIIRLHAQHNDGAVFPSYDDLQLQLATPGKGKASRETISRVLLMLRITGWLSLCKRVRDDKGRIRGNIYAQHDEPLTFADAELLDPRWLQTVAEACFSSNKTISQTAQTIINDVCLDPAMRHHRSHLAVIEGRLGAVQNPSDMKNRMLVMHPGSESEPGKESHKISPNSDSEPGKKVTENNRVREPNGYVRIVNNNTKNTYVERASVLPEKFASLLSEQDRKMLSEQLQALQPEPAQLVLQNLSRAMKEGSLQNPVGWLLTVLKKARKGELYQPQKEPITKSVPARPEHRPVHAGRPPRQPVPDDARVRDIIQRVRSRIHSDRSDND</sequence>
<feature type="compositionally biased region" description="Basic and acidic residues" evidence="1">
    <location>
        <begin position="236"/>
        <end position="246"/>
    </location>
</feature>
<gene>
    <name evidence="2" type="ORF">EM595_p1149</name>
</gene>
<feature type="region of interest" description="Disordered" evidence="1">
    <location>
        <begin position="213"/>
        <end position="246"/>
    </location>
</feature>
<evidence type="ECO:0000313" key="2">
    <source>
        <dbReference type="EMBL" id="CUU26395.1"/>
    </source>
</evidence>
<accession>A0A0U5LB44</accession>
<dbReference type="InterPro" id="IPR047749">
    <property type="entry name" value="STY4528-like"/>
</dbReference>
<dbReference type="Proteomes" id="UP000059419">
    <property type="component" value="Plasmid pEM02"/>
</dbReference>
<keyword evidence="3" id="KW-1185">Reference proteome</keyword>
<dbReference type="EMBL" id="LN907829">
    <property type="protein sequence ID" value="CUU26395.1"/>
    <property type="molecule type" value="Genomic_DNA"/>
</dbReference>
<dbReference type="OrthoDB" id="8556561at2"/>
<organism evidence="2 3">
    <name type="scientific">Duffyella gerundensis</name>
    <dbReference type="NCBI Taxonomy" id="1619313"/>
    <lineage>
        <taxon>Bacteria</taxon>
        <taxon>Pseudomonadati</taxon>
        <taxon>Pseudomonadota</taxon>
        <taxon>Gammaproteobacteria</taxon>
        <taxon>Enterobacterales</taxon>
        <taxon>Erwiniaceae</taxon>
        <taxon>Duffyella</taxon>
    </lineage>
</organism>